<proteinExistence type="predicted"/>
<name>A0A2Z6IA97_9BURK</name>
<keyword evidence="1" id="KW-0812">Transmembrane</keyword>
<feature type="transmembrane region" description="Helical" evidence="1">
    <location>
        <begin position="68"/>
        <end position="90"/>
    </location>
</feature>
<sequence length="150" mass="15990">MSRLYTILLLFATLVLWGTGLSRLAPYLESSALLKDALPAFAGLAALAGLVAKGVLTSRVPLEERHPLNSALALTMLFSIVVAYADLFFLEGRVFDVLLDALGLAFYASGDSKFDVTIGTAFGILHPVLFTIAAVAALLGFFAKTSTRKH</sequence>
<feature type="transmembrane region" description="Helical" evidence="1">
    <location>
        <begin position="124"/>
        <end position="143"/>
    </location>
</feature>
<protein>
    <submittedName>
        <fullName evidence="2">Uncharacterized protein</fullName>
    </submittedName>
</protein>
<keyword evidence="1" id="KW-0472">Membrane</keyword>
<accession>A0A2Z6IA97</accession>
<reference evidence="2 3" key="1">
    <citation type="journal article" date="2018" name="Int. J. Syst. Evol. Microbiol.">
        <title>Mesosutterella multiformis gen. nov., sp. nov., a member of the family Sutterellaceae and Sutterella megalosphaeroides sp. nov., isolated from human faeces.</title>
        <authorList>
            <person name="Sakamoto M."/>
            <person name="Ikeyama N."/>
            <person name="Kunihiro T."/>
            <person name="Iino T."/>
            <person name="Yuki M."/>
            <person name="Ohkuma M."/>
        </authorList>
    </citation>
    <scope>NUCLEOTIDE SEQUENCE [LARGE SCALE GENOMIC DNA]</scope>
    <source>
        <strain evidence="2 3">6FBBBH3</strain>
    </source>
</reference>
<gene>
    <name evidence="2" type="ORF">SUTMEG_13060</name>
</gene>
<keyword evidence="1" id="KW-1133">Transmembrane helix</keyword>
<dbReference type="Proteomes" id="UP000271003">
    <property type="component" value="Chromosome"/>
</dbReference>
<evidence type="ECO:0000313" key="2">
    <source>
        <dbReference type="EMBL" id="BBF23415.1"/>
    </source>
</evidence>
<dbReference type="AlphaFoldDB" id="A0A2Z6IA97"/>
<evidence type="ECO:0000313" key="3">
    <source>
        <dbReference type="Proteomes" id="UP000271003"/>
    </source>
</evidence>
<organism evidence="2 3">
    <name type="scientific">Sutterella megalosphaeroides</name>
    <dbReference type="NCBI Taxonomy" id="2494234"/>
    <lineage>
        <taxon>Bacteria</taxon>
        <taxon>Pseudomonadati</taxon>
        <taxon>Pseudomonadota</taxon>
        <taxon>Betaproteobacteria</taxon>
        <taxon>Burkholderiales</taxon>
        <taxon>Sutterellaceae</taxon>
        <taxon>Sutterella</taxon>
    </lineage>
</organism>
<evidence type="ECO:0000256" key="1">
    <source>
        <dbReference type="SAM" id="Phobius"/>
    </source>
</evidence>
<keyword evidence="3" id="KW-1185">Reference proteome</keyword>
<feature type="transmembrane region" description="Helical" evidence="1">
    <location>
        <begin position="38"/>
        <end position="56"/>
    </location>
</feature>
<dbReference type="EMBL" id="AP018786">
    <property type="protein sequence ID" value="BBF23415.1"/>
    <property type="molecule type" value="Genomic_DNA"/>
</dbReference>
<dbReference type="RefSeq" id="WP_120177028.1">
    <property type="nucleotide sequence ID" value="NZ_AP018786.1"/>
</dbReference>
<dbReference type="KEGG" id="sutt:SUTMEG_13060"/>